<sequence>MDRKQAKQYIGEAVLLNEGSQGQYIGILEDMIMESKKPWRAIVRITGVYEYPDFNYDELELNEPYLKENDLLECSGHRIDVLVDSSLSKHSYDDTLKIALKAKWDEVQQINEDSEVILTLIQQELRRLKGEYLLFEDSYMYYKLVKKGRTVHIYDKDKLETLPIEGCPFEFEINLNDEWVQAEYIKGLSFQLTNGQEVELSHGSTVRLNKNQFDPYQILLNELEEPSLHALERGLKKFGIGHEHSVFCHNSLLVQLLSSLNQKNVTGVNFISYSKGKNQFVVQHHYERTFRDKEDDITFDRFEFTSDNGERVLTTFATQFSQD</sequence>
<evidence type="ECO:0000313" key="2">
    <source>
        <dbReference type="Proteomes" id="UP001230005"/>
    </source>
</evidence>
<proteinExistence type="predicted"/>
<name>A0ABT9ZWW9_9BACI</name>
<dbReference type="EMBL" id="JAUSUG010000009">
    <property type="protein sequence ID" value="MDQ0255237.1"/>
    <property type="molecule type" value="Genomic_DNA"/>
</dbReference>
<organism evidence="1 2">
    <name type="scientific">Evansella vedderi</name>
    <dbReference type="NCBI Taxonomy" id="38282"/>
    <lineage>
        <taxon>Bacteria</taxon>
        <taxon>Bacillati</taxon>
        <taxon>Bacillota</taxon>
        <taxon>Bacilli</taxon>
        <taxon>Bacillales</taxon>
        <taxon>Bacillaceae</taxon>
        <taxon>Evansella</taxon>
    </lineage>
</organism>
<evidence type="ECO:0008006" key="3">
    <source>
        <dbReference type="Google" id="ProtNLM"/>
    </source>
</evidence>
<dbReference type="RefSeq" id="WP_307326179.1">
    <property type="nucleotide sequence ID" value="NZ_JAUSUG010000009.1"/>
</dbReference>
<dbReference type="Pfam" id="PF10949">
    <property type="entry name" value="DUF2777"/>
    <property type="match status" value="1"/>
</dbReference>
<reference evidence="1 2" key="1">
    <citation type="submission" date="2023-07" db="EMBL/GenBank/DDBJ databases">
        <title>Genomic Encyclopedia of Type Strains, Phase IV (KMG-IV): sequencing the most valuable type-strain genomes for metagenomic binning, comparative biology and taxonomic classification.</title>
        <authorList>
            <person name="Goeker M."/>
        </authorList>
    </citation>
    <scope>NUCLEOTIDE SEQUENCE [LARGE SCALE GENOMIC DNA]</scope>
    <source>
        <strain evidence="1 2">DSM 9768</strain>
    </source>
</reference>
<keyword evidence="2" id="KW-1185">Reference proteome</keyword>
<gene>
    <name evidence="1" type="ORF">J2S74_002619</name>
</gene>
<comment type="caution">
    <text evidence="1">The sequence shown here is derived from an EMBL/GenBank/DDBJ whole genome shotgun (WGS) entry which is preliminary data.</text>
</comment>
<evidence type="ECO:0000313" key="1">
    <source>
        <dbReference type="EMBL" id="MDQ0255237.1"/>
    </source>
</evidence>
<accession>A0ABT9ZWW9</accession>
<dbReference type="Proteomes" id="UP001230005">
    <property type="component" value="Unassembled WGS sequence"/>
</dbReference>
<protein>
    <recommendedName>
        <fullName evidence="3">DUF2777 family protein</fullName>
    </recommendedName>
</protein>
<dbReference type="InterPro" id="IPR024488">
    <property type="entry name" value="DUF2777"/>
</dbReference>